<dbReference type="RefSeq" id="WP_155316041.1">
    <property type="nucleotide sequence ID" value="NZ_AP021874.1"/>
</dbReference>
<accession>A0A5K7YIA7</accession>
<evidence type="ECO:0008006" key="3">
    <source>
        <dbReference type="Google" id="ProtNLM"/>
    </source>
</evidence>
<protein>
    <recommendedName>
        <fullName evidence="3">Methyl-accepting chemotaxis protein</fullName>
    </recommendedName>
</protein>
<evidence type="ECO:0000313" key="2">
    <source>
        <dbReference type="Proteomes" id="UP000427906"/>
    </source>
</evidence>
<dbReference type="EMBL" id="AP021874">
    <property type="protein sequence ID" value="BBO67820.1"/>
    <property type="molecule type" value="Genomic_DNA"/>
</dbReference>
<sequence length="88" mass="9834">MKYGLRIKFLVPTLLLVVLFMGASAAVSYIESRNAMETEIIRQVNFIDDEASRGITEWLNRNTLDVDLMKTKNPAAGPCPAFQSTDLI</sequence>
<gene>
    <name evidence="1" type="ORF">DSCA_17500</name>
</gene>
<evidence type="ECO:0000313" key="1">
    <source>
        <dbReference type="EMBL" id="BBO67820.1"/>
    </source>
</evidence>
<keyword evidence="2" id="KW-1185">Reference proteome</keyword>
<reference evidence="1 2" key="1">
    <citation type="submission" date="2019-11" db="EMBL/GenBank/DDBJ databases">
        <title>Comparative genomics of hydrocarbon-degrading Desulfosarcina strains.</title>
        <authorList>
            <person name="Watanabe M."/>
            <person name="Kojima H."/>
            <person name="Fukui M."/>
        </authorList>
    </citation>
    <scope>NUCLEOTIDE SEQUENCE [LARGE SCALE GENOMIC DNA]</scope>
    <source>
        <strain evidence="1 2">PL12</strain>
    </source>
</reference>
<dbReference type="Proteomes" id="UP000427906">
    <property type="component" value="Chromosome"/>
</dbReference>
<dbReference type="KEGG" id="dalk:DSCA_17500"/>
<dbReference type="AlphaFoldDB" id="A0A5K7YIA7"/>
<proteinExistence type="predicted"/>
<organism evidence="1 2">
    <name type="scientific">Desulfosarcina alkanivorans</name>
    <dbReference type="NCBI Taxonomy" id="571177"/>
    <lineage>
        <taxon>Bacteria</taxon>
        <taxon>Pseudomonadati</taxon>
        <taxon>Thermodesulfobacteriota</taxon>
        <taxon>Desulfobacteria</taxon>
        <taxon>Desulfobacterales</taxon>
        <taxon>Desulfosarcinaceae</taxon>
        <taxon>Desulfosarcina</taxon>
    </lineage>
</organism>
<name>A0A5K7YIA7_9BACT</name>